<proteinExistence type="predicted"/>
<keyword evidence="6" id="KW-0175">Coiled coil</keyword>
<dbReference type="OrthoDB" id="7786248at2"/>
<dbReference type="GO" id="GO:0004713">
    <property type="term" value="F:protein tyrosine kinase activity"/>
    <property type="evidence" value="ECO:0007669"/>
    <property type="project" value="TreeGrafter"/>
</dbReference>
<gene>
    <name evidence="9" type="ORF">B5P45_01305</name>
</gene>
<protein>
    <submittedName>
        <fullName evidence="9">Chain-length determining protein</fullName>
    </submittedName>
</protein>
<keyword evidence="2" id="KW-1003">Cell membrane</keyword>
<organism evidence="9 10">
    <name type="scientific">Phyllobacterium zundukense</name>
    <dbReference type="NCBI Taxonomy" id="1867719"/>
    <lineage>
        <taxon>Bacteria</taxon>
        <taxon>Pseudomonadati</taxon>
        <taxon>Pseudomonadota</taxon>
        <taxon>Alphaproteobacteria</taxon>
        <taxon>Hyphomicrobiales</taxon>
        <taxon>Phyllobacteriaceae</taxon>
        <taxon>Phyllobacterium</taxon>
    </lineage>
</organism>
<dbReference type="Gene3D" id="3.40.50.300">
    <property type="entry name" value="P-loop containing nucleotide triphosphate hydrolases"/>
    <property type="match status" value="1"/>
</dbReference>
<evidence type="ECO:0000256" key="5">
    <source>
        <dbReference type="ARBA" id="ARBA00023136"/>
    </source>
</evidence>
<evidence type="ECO:0000256" key="2">
    <source>
        <dbReference type="ARBA" id="ARBA00022475"/>
    </source>
</evidence>
<dbReference type="EMBL" id="MZMT01000003">
    <property type="protein sequence ID" value="PIO46468.1"/>
    <property type="molecule type" value="Genomic_DNA"/>
</dbReference>
<comment type="subcellular location">
    <subcellularLocation>
        <location evidence="1">Cell membrane</location>
        <topology evidence="1">Multi-pass membrane protein</topology>
    </subcellularLocation>
</comment>
<dbReference type="AlphaFoldDB" id="A0A2N9W400"/>
<feature type="coiled-coil region" evidence="6">
    <location>
        <begin position="210"/>
        <end position="267"/>
    </location>
</feature>
<dbReference type="InterPro" id="IPR027417">
    <property type="entry name" value="P-loop_NTPase"/>
</dbReference>
<dbReference type="PANTHER" id="PTHR32309">
    <property type="entry name" value="TYROSINE-PROTEIN KINASE"/>
    <property type="match status" value="1"/>
</dbReference>
<evidence type="ECO:0000256" key="7">
    <source>
        <dbReference type="SAM" id="Phobius"/>
    </source>
</evidence>
<evidence type="ECO:0000313" key="9">
    <source>
        <dbReference type="EMBL" id="PIO46468.1"/>
    </source>
</evidence>
<dbReference type="InterPro" id="IPR050445">
    <property type="entry name" value="Bact_polysacc_biosynth/exp"/>
</dbReference>
<comment type="caution">
    <text evidence="9">The sequence shown here is derived from an EMBL/GenBank/DDBJ whole genome shotgun (WGS) entry which is preliminary data.</text>
</comment>
<evidence type="ECO:0000256" key="3">
    <source>
        <dbReference type="ARBA" id="ARBA00022692"/>
    </source>
</evidence>
<dbReference type="InterPro" id="IPR003856">
    <property type="entry name" value="LPS_length_determ_N"/>
</dbReference>
<dbReference type="KEGG" id="pht:BLM14_10765"/>
<reference evidence="9 10" key="1">
    <citation type="journal article" date="2017" name="Int J Environ Stud">
        <title>Does the Miocene-Pliocene relict legume Oxytropis triphylla form nitrogen-fixing nodules with a combination of bacterial strains?</title>
        <authorList>
            <person name="Safronova V."/>
            <person name="Belimov A."/>
            <person name="Sazanova A."/>
            <person name="Kuznetsova I."/>
            <person name="Popova J."/>
            <person name="Andronov E."/>
            <person name="Verkhozina A."/>
            <person name="Tikhonovich I."/>
        </authorList>
    </citation>
    <scope>NUCLEOTIDE SEQUENCE [LARGE SCALE GENOMIC DNA]</scope>
    <source>
        <strain evidence="9 10">Tri-38</strain>
    </source>
</reference>
<dbReference type="RefSeq" id="WP_099999380.1">
    <property type="nucleotide sequence ID" value="NZ_CP017940.1"/>
</dbReference>
<dbReference type="Proteomes" id="UP000232163">
    <property type="component" value="Unassembled WGS sequence"/>
</dbReference>
<keyword evidence="10" id="KW-1185">Reference proteome</keyword>
<evidence type="ECO:0000256" key="4">
    <source>
        <dbReference type="ARBA" id="ARBA00022989"/>
    </source>
</evidence>
<keyword evidence="4 7" id="KW-1133">Transmembrane helix</keyword>
<evidence type="ECO:0000256" key="1">
    <source>
        <dbReference type="ARBA" id="ARBA00004651"/>
    </source>
</evidence>
<evidence type="ECO:0000256" key="6">
    <source>
        <dbReference type="SAM" id="Coils"/>
    </source>
</evidence>
<evidence type="ECO:0000313" key="10">
    <source>
        <dbReference type="Proteomes" id="UP000232163"/>
    </source>
</evidence>
<feature type="transmembrane region" description="Helical" evidence="7">
    <location>
        <begin position="29"/>
        <end position="47"/>
    </location>
</feature>
<dbReference type="SUPFAM" id="SSF52540">
    <property type="entry name" value="P-loop containing nucleoside triphosphate hydrolases"/>
    <property type="match status" value="1"/>
</dbReference>
<dbReference type="PANTHER" id="PTHR32309:SF13">
    <property type="entry name" value="FERRIC ENTEROBACTIN TRANSPORT PROTEIN FEPE"/>
    <property type="match status" value="1"/>
</dbReference>
<evidence type="ECO:0000259" key="8">
    <source>
        <dbReference type="Pfam" id="PF02706"/>
    </source>
</evidence>
<feature type="transmembrane region" description="Helical" evidence="7">
    <location>
        <begin position="435"/>
        <end position="460"/>
    </location>
</feature>
<feature type="coiled-coil region" evidence="6">
    <location>
        <begin position="293"/>
        <end position="401"/>
    </location>
</feature>
<keyword evidence="5 7" id="KW-0472">Membrane</keyword>
<dbReference type="GO" id="GO:0005886">
    <property type="term" value="C:plasma membrane"/>
    <property type="evidence" value="ECO:0007669"/>
    <property type="project" value="UniProtKB-SubCell"/>
</dbReference>
<feature type="domain" description="Polysaccharide chain length determinant N-terminal" evidence="8">
    <location>
        <begin position="12"/>
        <end position="106"/>
    </location>
</feature>
<dbReference type="Pfam" id="PF02706">
    <property type="entry name" value="Wzz"/>
    <property type="match status" value="1"/>
</dbReference>
<keyword evidence="3 7" id="KW-0812">Transmembrane</keyword>
<name>A0A2N9W400_9HYPH</name>
<accession>A0A2N9W400</accession>
<sequence length="737" mass="79929">MPRANSVGNDVDIDVGALFASLWQNRVRIILGSVFLTLLAFMVLSLVSPKYRAETRILIETRESVFTRPANQQQGDDRPILDQEGIKSQVELIGSSDLLKRVIAKLDLGKNEELAAGAQPSILSRLFAAVGLGKNTDEETRDDYILQALRERLLVYSVQNSRVIVIQFSSKDPALSASVANAVADEYLATQQASKSQSNADATDWLQPEIADLSKRVKDAEAKVAAYRSSSDLLIGQNNAVLATQQLSELSSELSRVRANKAASEAKAESVRTALAKGAAVETLPDVMASPLIQRLRERQVQLNNDIADQSAALLSGHPRIKALRSQLADLNQQIRLEARKVLGSLENEAQTARLRETELTRSLNQLKAQSSKAGEEEVELRALEREATAQRQLLESYLTRYREASSRTDRDYLPADARIFSRADKPIEPYFPKIIPMTAAAFVASLLLLSIGTLLSALFSGRALRPAYIQPLPVDEVRDELPIEKPVEPVAPLVPEPQTSHEELASTEAHTPAASFAAPVLDEPIESPVAAADHSGIANVADRLMASGASRAVVVSPEGDEASALTILLVRELADRGVRVILVDMTGTGEIGRSMLDDQNLDGITDLLVSEKHFSDVIHADHYSEAEIIPIGNHDPVKAMQSVGRLPMILNALQSAYDLVVIDSGPATATELKHLLADGTELVLALVDPDDRDVAATAKSVFEARMIEPELLTPFSPNLLRVDAGKIVRSKVMAGA</sequence>